<dbReference type="Pfam" id="PF13350">
    <property type="entry name" value="Y_phosphatase3"/>
    <property type="match status" value="1"/>
</dbReference>
<accession>A0A6J7ARZ5</accession>
<dbReference type="PROSITE" id="PS00383">
    <property type="entry name" value="TYR_PHOSPHATASE_1"/>
    <property type="match status" value="1"/>
</dbReference>
<dbReference type="PANTHER" id="PTHR31126">
    <property type="entry name" value="TYROSINE-PROTEIN PHOSPHATASE"/>
    <property type="match status" value="1"/>
</dbReference>
<evidence type="ECO:0000313" key="2">
    <source>
        <dbReference type="EMBL" id="CAB4835716.1"/>
    </source>
</evidence>
<dbReference type="GO" id="GO:0004721">
    <property type="term" value="F:phosphoprotein phosphatase activity"/>
    <property type="evidence" value="ECO:0007669"/>
    <property type="project" value="InterPro"/>
</dbReference>
<reference evidence="2" key="1">
    <citation type="submission" date="2020-05" db="EMBL/GenBank/DDBJ databases">
        <authorList>
            <person name="Chiriac C."/>
            <person name="Salcher M."/>
            <person name="Ghai R."/>
            <person name="Kavagutti S V."/>
        </authorList>
    </citation>
    <scope>NUCLEOTIDE SEQUENCE</scope>
</reference>
<dbReference type="PANTHER" id="PTHR31126:SF1">
    <property type="entry name" value="TYROSINE SPECIFIC PROTEIN PHOSPHATASES DOMAIN-CONTAINING PROTEIN"/>
    <property type="match status" value="1"/>
</dbReference>
<organism evidence="2">
    <name type="scientific">freshwater metagenome</name>
    <dbReference type="NCBI Taxonomy" id="449393"/>
    <lineage>
        <taxon>unclassified sequences</taxon>
        <taxon>metagenomes</taxon>
        <taxon>ecological metagenomes</taxon>
    </lineage>
</organism>
<dbReference type="InterPro" id="IPR029021">
    <property type="entry name" value="Prot-tyrosine_phosphatase-like"/>
</dbReference>
<dbReference type="InterPro" id="IPR016130">
    <property type="entry name" value="Tyr_Pase_AS"/>
</dbReference>
<proteinExistence type="predicted"/>
<dbReference type="SUPFAM" id="SSF52799">
    <property type="entry name" value="(Phosphotyrosine protein) phosphatases II"/>
    <property type="match status" value="1"/>
</dbReference>
<dbReference type="AlphaFoldDB" id="A0A6J7ARZ5"/>
<protein>
    <submittedName>
        <fullName evidence="2">Unannotated protein</fullName>
    </submittedName>
</protein>
<dbReference type="Gene3D" id="3.90.190.10">
    <property type="entry name" value="Protein tyrosine phosphatase superfamily"/>
    <property type="match status" value="1"/>
</dbReference>
<sequence length="262" mass="28328">MSVGVHGSGTTRVGGERLVRLDGLQNFRDLGGYRVAGGGHTRWGRLFRADSLHKLTATDHATLEGLGLRGIADLRSDKERETHPNPLELAVQYEVVGRLRSAPGIEPARDLINVDGEEVLRNIYVGSLEHSADLFGALLTSFASEGGLPAVFHCHAGKDRTGIVAALVLLAVGVDRETVLDDYEITRRYRTFENQQDSYANMIKLGMSPEAAAGVLSTPRWAMQEALDAIDGTYGGIEHYLLSYTSLSNGALDALRAALVED</sequence>
<name>A0A6J7ARZ5_9ZZZZ</name>
<dbReference type="InterPro" id="IPR000387">
    <property type="entry name" value="Tyr_Pase_dom"/>
</dbReference>
<evidence type="ECO:0000259" key="1">
    <source>
        <dbReference type="PROSITE" id="PS50056"/>
    </source>
</evidence>
<dbReference type="EMBL" id="CAFABA010000142">
    <property type="protein sequence ID" value="CAB4835716.1"/>
    <property type="molecule type" value="Genomic_DNA"/>
</dbReference>
<gene>
    <name evidence="2" type="ORF">UFOPK3139_02600</name>
</gene>
<dbReference type="PROSITE" id="PS50056">
    <property type="entry name" value="TYR_PHOSPHATASE_2"/>
    <property type="match status" value="1"/>
</dbReference>
<dbReference type="InterPro" id="IPR026893">
    <property type="entry name" value="Tyr/Ser_Pase_IphP-type"/>
</dbReference>
<feature type="domain" description="Tyrosine specific protein phosphatases" evidence="1">
    <location>
        <begin position="133"/>
        <end position="198"/>
    </location>
</feature>